<accession>A0AAD4D642</accession>
<feature type="compositionally biased region" description="Polar residues" evidence="1">
    <location>
        <begin position="1"/>
        <end position="15"/>
    </location>
</feature>
<comment type="caution">
    <text evidence="2">The sequence shown here is derived from an EMBL/GenBank/DDBJ whole genome shotgun (WGS) entry which is preliminary data.</text>
</comment>
<sequence>MYASINSLPTPSSGTPGAMPSIRSWHHQQQQQASATVAPVPLILDSLSANKVNMVENLVDTAAMIIESIWPSPSLSAHFSLKTPVIPLHIFVKETLRRSRTTLSTLQLALYYIYRVRSQVLAAQERIRLDQIQHLQQHMTALQHGLPPSPCISLDSLSDADLRQNDYFNAIKIKPTLPLTPPGSNNTTPPSLSPLSQTSTASPVLAKSEPVGCGRRMFLAALILASKFQQDRTYSNKAWSKISGLPVSEINLNEIAFLALIDYRLFVSQSVFQKWVVVLTEKGKFKERVSLARSNSAHYAADLCVPSMTHPSPIPRRNSSHISLPSRMSCITPSSLTQRQDSFHSLVSSSSSPTPLPAFSVLAGHHHLQQQQQLPTVGVTQTSLPSYGPFHFEHVQNESSLGKSGQSGLFEREPLPRQQQGMGSYMTHRWVESQRREFQRNRVQATLPHLPLVSSPVSEFDASIGARSTMNASGSDPMWCKSSGTGTPQRQALHAKLAEMKPDFLPSPATSFSPMGMPSLAGSKRRMTDSDEADGERELKCQRRLSVAFLVDA</sequence>
<dbReference type="GO" id="GO:0005634">
    <property type="term" value="C:nucleus"/>
    <property type="evidence" value="ECO:0007669"/>
    <property type="project" value="TreeGrafter"/>
</dbReference>
<reference evidence="2" key="1">
    <citation type="journal article" date="2020" name="Fungal Divers.">
        <title>Resolving the Mortierellaceae phylogeny through synthesis of multi-gene phylogenetics and phylogenomics.</title>
        <authorList>
            <person name="Vandepol N."/>
            <person name="Liber J."/>
            <person name="Desiro A."/>
            <person name="Na H."/>
            <person name="Kennedy M."/>
            <person name="Barry K."/>
            <person name="Grigoriev I.V."/>
            <person name="Miller A.N."/>
            <person name="O'Donnell K."/>
            <person name="Stajich J.E."/>
            <person name="Bonito G."/>
        </authorList>
    </citation>
    <scope>NUCLEOTIDE SEQUENCE</scope>
    <source>
        <strain evidence="2">NRRL 28262</strain>
    </source>
</reference>
<feature type="region of interest" description="Disordered" evidence="1">
    <location>
        <begin position="506"/>
        <end position="539"/>
    </location>
</feature>
<protein>
    <submittedName>
        <fullName evidence="2">Uncharacterized protein</fullName>
    </submittedName>
</protein>
<feature type="region of interest" description="Disordered" evidence="1">
    <location>
        <begin position="468"/>
        <end position="488"/>
    </location>
</feature>
<gene>
    <name evidence="2" type="ORF">BGZ95_002030</name>
</gene>
<dbReference type="Proteomes" id="UP001194580">
    <property type="component" value="Unassembled WGS sequence"/>
</dbReference>
<name>A0AAD4D642_9FUNG</name>
<evidence type="ECO:0000256" key="1">
    <source>
        <dbReference type="SAM" id="MobiDB-lite"/>
    </source>
</evidence>
<dbReference type="PANTHER" id="PTHR15615:SF36">
    <property type="entry name" value="PHO85 CYCLIN-5"/>
    <property type="match status" value="1"/>
</dbReference>
<organism evidence="2 3">
    <name type="scientific">Linnemannia exigua</name>
    <dbReference type="NCBI Taxonomy" id="604196"/>
    <lineage>
        <taxon>Eukaryota</taxon>
        <taxon>Fungi</taxon>
        <taxon>Fungi incertae sedis</taxon>
        <taxon>Mucoromycota</taxon>
        <taxon>Mortierellomycotina</taxon>
        <taxon>Mortierellomycetes</taxon>
        <taxon>Mortierellales</taxon>
        <taxon>Mortierellaceae</taxon>
        <taxon>Linnemannia</taxon>
    </lineage>
</organism>
<dbReference type="Gene3D" id="1.10.472.10">
    <property type="entry name" value="Cyclin-like"/>
    <property type="match status" value="1"/>
</dbReference>
<evidence type="ECO:0000313" key="2">
    <source>
        <dbReference type="EMBL" id="KAG0269540.1"/>
    </source>
</evidence>
<dbReference type="GO" id="GO:0016538">
    <property type="term" value="F:cyclin-dependent protein serine/threonine kinase regulator activity"/>
    <property type="evidence" value="ECO:0007669"/>
    <property type="project" value="TreeGrafter"/>
</dbReference>
<feature type="region of interest" description="Disordered" evidence="1">
    <location>
        <begin position="178"/>
        <end position="203"/>
    </location>
</feature>
<proteinExistence type="predicted"/>
<dbReference type="InterPro" id="IPR013922">
    <property type="entry name" value="Cyclin_PHO80-like"/>
</dbReference>
<dbReference type="EMBL" id="JAAAIL010001419">
    <property type="protein sequence ID" value="KAG0269540.1"/>
    <property type="molecule type" value="Genomic_DNA"/>
</dbReference>
<evidence type="ECO:0000313" key="3">
    <source>
        <dbReference type="Proteomes" id="UP001194580"/>
    </source>
</evidence>
<dbReference type="CDD" id="cd20557">
    <property type="entry name" value="CYCLIN_ScPCL1-like"/>
    <property type="match status" value="1"/>
</dbReference>
<feature type="compositionally biased region" description="Low complexity" evidence="1">
    <location>
        <begin position="182"/>
        <end position="203"/>
    </location>
</feature>
<dbReference type="PANTHER" id="PTHR15615">
    <property type="match status" value="1"/>
</dbReference>
<dbReference type="Pfam" id="PF08613">
    <property type="entry name" value="Cyclin"/>
    <property type="match status" value="1"/>
</dbReference>
<dbReference type="GO" id="GO:0000307">
    <property type="term" value="C:cyclin-dependent protein kinase holoenzyme complex"/>
    <property type="evidence" value="ECO:0007669"/>
    <property type="project" value="TreeGrafter"/>
</dbReference>
<keyword evidence="3" id="KW-1185">Reference proteome</keyword>
<feature type="region of interest" description="Disordered" evidence="1">
    <location>
        <begin position="1"/>
        <end position="25"/>
    </location>
</feature>
<dbReference type="AlphaFoldDB" id="A0AAD4D642"/>
<dbReference type="GO" id="GO:0019901">
    <property type="term" value="F:protein kinase binding"/>
    <property type="evidence" value="ECO:0007669"/>
    <property type="project" value="InterPro"/>
</dbReference>